<name>A0ABQ0A3R0_9GAMM</name>
<feature type="binding site" evidence="5">
    <location>
        <begin position="13"/>
        <end position="18"/>
    </location>
    <ligand>
        <name>ATP</name>
        <dbReference type="ChEBI" id="CHEBI:30616"/>
    </ligand>
</feature>
<evidence type="ECO:0000313" key="7">
    <source>
        <dbReference type="EMBL" id="GAA6166282.1"/>
    </source>
</evidence>
<dbReference type="Pfam" id="PF01121">
    <property type="entry name" value="CoaE"/>
    <property type="match status" value="1"/>
</dbReference>
<comment type="pathway">
    <text evidence="5">Cofactor biosynthesis; coenzyme A biosynthesis; CoA from (R)-pantothenate: step 5/5.</text>
</comment>
<keyword evidence="4 5" id="KW-0173">Coenzyme A biosynthesis</keyword>
<dbReference type="GO" id="GO:0016301">
    <property type="term" value="F:kinase activity"/>
    <property type="evidence" value="ECO:0007669"/>
    <property type="project" value="UniProtKB-KW"/>
</dbReference>
<accession>A0ABQ0A3R0</accession>
<dbReference type="EC" id="2.7.1.24" evidence="5 6"/>
<dbReference type="NCBIfam" id="TIGR00152">
    <property type="entry name" value="dephospho-CoA kinase"/>
    <property type="match status" value="1"/>
</dbReference>
<dbReference type="HAMAP" id="MF_00376">
    <property type="entry name" value="Dephospho_CoA_kinase"/>
    <property type="match status" value="1"/>
</dbReference>
<evidence type="ECO:0000256" key="4">
    <source>
        <dbReference type="ARBA" id="ARBA00022993"/>
    </source>
</evidence>
<dbReference type="SUPFAM" id="SSF52540">
    <property type="entry name" value="P-loop containing nucleoside triphosphate hydrolases"/>
    <property type="match status" value="1"/>
</dbReference>
<keyword evidence="5 7" id="KW-0418">Kinase</keyword>
<evidence type="ECO:0000256" key="1">
    <source>
        <dbReference type="ARBA" id="ARBA00009018"/>
    </source>
</evidence>
<protein>
    <recommendedName>
        <fullName evidence="5 6">Dephospho-CoA kinase</fullName>
        <ecNumber evidence="5 6">2.7.1.24</ecNumber>
    </recommendedName>
    <alternativeName>
        <fullName evidence="5">Dephosphocoenzyme A kinase</fullName>
    </alternativeName>
</protein>
<keyword evidence="5" id="KW-0963">Cytoplasm</keyword>
<dbReference type="Gene3D" id="3.40.50.300">
    <property type="entry name" value="P-loop containing nucleotide triphosphate hydrolases"/>
    <property type="match status" value="1"/>
</dbReference>
<sequence length="201" mass="22603">MSKFVVGLTGGIGSGKSAASSYFESLGIRCVDADIVSREVVLPGTRALSEIEKHFGNNVIDNQGELNRKILREIIFHDPDEKVWLEKLLHPLIRERIQLLIANSKSPYTILSSPLLIETKQHLQTDYVLVVDVPENTQLSRTLKRDGGNEKTIKSILSNQLSRTQRLKYADDIIDNSTDLKTLHAQVESLHKKYLDLASKK</sequence>
<dbReference type="PANTHER" id="PTHR10695:SF46">
    <property type="entry name" value="BIFUNCTIONAL COENZYME A SYNTHASE-RELATED"/>
    <property type="match status" value="1"/>
</dbReference>
<reference evidence="7 8" key="1">
    <citation type="submission" date="2024-04" db="EMBL/GenBank/DDBJ databases">
        <title>Draft genome sequence of Sessilibacter corallicola NBRC 116591.</title>
        <authorList>
            <person name="Miyakawa T."/>
            <person name="Kusuya Y."/>
            <person name="Miura T."/>
        </authorList>
    </citation>
    <scope>NUCLEOTIDE SEQUENCE [LARGE SCALE GENOMIC DNA]</scope>
    <source>
        <strain evidence="7 8">KU-00831-HH</strain>
    </source>
</reference>
<evidence type="ECO:0000313" key="8">
    <source>
        <dbReference type="Proteomes" id="UP001465153"/>
    </source>
</evidence>
<evidence type="ECO:0000256" key="6">
    <source>
        <dbReference type="NCBIfam" id="TIGR00152"/>
    </source>
</evidence>
<gene>
    <name evidence="5 7" type="primary">coaE</name>
    <name evidence="7" type="ORF">NBRC116591_00920</name>
</gene>
<organism evidence="7 8">
    <name type="scientific">Sessilibacter corallicola</name>
    <dbReference type="NCBI Taxonomy" id="2904075"/>
    <lineage>
        <taxon>Bacteria</taxon>
        <taxon>Pseudomonadati</taxon>
        <taxon>Pseudomonadota</taxon>
        <taxon>Gammaproteobacteria</taxon>
        <taxon>Cellvibrionales</taxon>
        <taxon>Cellvibrionaceae</taxon>
        <taxon>Sessilibacter</taxon>
    </lineage>
</organism>
<dbReference type="CDD" id="cd02022">
    <property type="entry name" value="DPCK"/>
    <property type="match status" value="1"/>
</dbReference>
<comment type="catalytic activity">
    <reaction evidence="5">
        <text>3'-dephospho-CoA + ATP = ADP + CoA + H(+)</text>
        <dbReference type="Rhea" id="RHEA:18245"/>
        <dbReference type="ChEBI" id="CHEBI:15378"/>
        <dbReference type="ChEBI" id="CHEBI:30616"/>
        <dbReference type="ChEBI" id="CHEBI:57287"/>
        <dbReference type="ChEBI" id="CHEBI:57328"/>
        <dbReference type="ChEBI" id="CHEBI:456216"/>
        <dbReference type="EC" id="2.7.1.24"/>
    </reaction>
</comment>
<evidence type="ECO:0000256" key="3">
    <source>
        <dbReference type="ARBA" id="ARBA00022840"/>
    </source>
</evidence>
<dbReference type="InterPro" id="IPR001977">
    <property type="entry name" value="Depp_CoAkinase"/>
</dbReference>
<dbReference type="EMBL" id="BAABWN010000001">
    <property type="protein sequence ID" value="GAA6166282.1"/>
    <property type="molecule type" value="Genomic_DNA"/>
</dbReference>
<evidence type="ECO:0000256" key="2">
    <source>
        <dbReference type="ARBA" id="ARBA00022741"/>
    </source>
</evidence>
<proteinExistence type="inferred from homology"/>
<dbReference type="PANTHER" id="PTHR10695">
    <property type="entry name" value="DEPHOSPHO-COA KINASE-RELATED"/>
    <property type="match status" value="1"/>
</dbReference>
<keyword evidence="8" id="KW-1185">Reference proteome</keyword>
<dbReference type="Proteomes" id="UP001465153">
    <property type="component" value="Unassembled WGS sequence"/>
</dbReference>
<comment type="caution">
    <text evidence="7">The sequence shown here is derived from an EMBL/GenBank/DDBJ whole genome shotgun (WGS) entry which is preliminary data.</text>
</comment>
<dbReference type="InterPro" id="IPR027417">
    <property type="entry name" value="P-loop_NTPase"/>
</dbReference>
<keyword evidence="5" id="KW-0808">Transferase</keyword>
<comment type="similarity">
    <text evidence="1 5">Belongs to the CoaE family.</text>
</comment>
<comment type="function">
    <text evidence="5">Catalyzes the phosphorylation of the 3'-hydroxyl group of dephosphocoenzyme A to form coenzyme A.</text>
</comment>
<dbReference type="RefSeq" id="WP_353301265.1">
    <property type="nucleotide sequence ID" value="NZ_BAABWN010000001.1"/>
</dbReference>
<evidence type="ECO:0000256" key="5">
    <source>
        <dbReference type="HAMAP-Rule" id="MF_00376"/>
    </source>
</evidence>
<dbReference type="PROSITE" id="PS51219">
    <property type="entry name" value="DPCK"/>
    <property type="match status" value="1"/>
</dbReference>
<keyword evidence="2 5" id="KW-0547">Nucleotide-binding</keyword>
<comment type="subcellular location">
    <subcellularLocation>
        <location evidence="5">Cytoplasm</location>
    </subcellularLocation>
</comment>
<keyword evidence="3 5" id="KW-0067">ATP-binding</keyword>